<protein>
    <submittedName>
        <fullName evidence="1">Uncharacterized protein</fullName>
    </submittedName>
</protein>
<dbReference type="EMBL" id="UOGJ01000128">
    <property type="protein sequence ID" value="VAX37451.1"/>
    <property type="molecule type" value="Genomic_DNA"/>
</dbReference>
<dbReference type="Gene3D" id="3.50.50.60">
    <property type="entry name" value="FAD/NAD(P)-binding domain"/>
    <property type="match status" value="1"/>
</dbReference>
<proteinExistence type="predicted"/>
<name>A0A3B1DF18_9ZZZZ</name>
<dbReference type="AlphaFoldDB" id="A0A3B1DF18"/>
<gene>
    <name evidence="1" type="ORF">MNBD_UNCLBAC01-1086</name>
</gene>
<organism evidence="1">
    <name type="scientific">hydrothermal vent metagenome</name>
    <dbReference type="NCBI Taxonomy" id="652676"/>
    <lineage>
        <taxon>unclassified sequences</taxon>
        <taxon>metagenomes</taxon>
        <taxon>ecological metagenomes</taxon>
    </lineage>
</organism>
<reference evidence="1" key="1">
    <citation type="submission" date="2018-06" db="EMBL/GenBank/DDBJ databases">
        <authorList>
            <person name="Zhirakovskaya E."/>
        </authorList>
    </citation>
    <scope>NUCLEOTIDE SEQUENCE</scope>
</reference>
<feature type="non-terminal residue" evidence="1">
    <location>
        <position position="1"/>
    </location>
</feature>
<dbReference type="InterPro" id="IPR036188">
    <property type="entry name" value="FAD/NAD-bd_sf"/>
</dbReference>
<sequence>KRAIPQYDAVYVNAKNQIEEKLNTLGNMHIVANYYKGISFNDCIENAYQTVQGV</sequence>
<evidence type="ECO:0000313" key="1">
    <source>
        <dbReference type="EMBL" id="VAX37451.1"/>
    </source>
</evidence>
<accession>A0A3B1DF18</accession>